<gene>
    <name evidence="4" type="ORF">MNOR_LOCUS6273</name>
</gene>
<dbReference type="PROSITE" id="PS50940">
    <property type="entry name" value="CHIT_BIND_II"/>
    <property type="match status" value="1"/>
</dbReference>
<organism evidence="4 5">
    <name type="scientific">Meganyctiphanes norvegica</name>
    <name type="common">Northern krill</name>
    <name type="synonym">Thysanopoda norvegica</name>
    <dbReference type="NCBI Taxonomy" id="48144"/>
    <lineage>
        <taxon>Eukaryota</taxon>
        <taxon>Metazoa</taxon>
        <taxon>Ecdysozoa</taxon>
        <taxon>Arthropoda</taxon>
        <taxon>Crustacea</taxon>
        <taxon>Multicrustacea</taxon>
        <taxon>Malacostraca</taxon>
        <taxon>Eumalacostraca</taxon>
        <taxon>Eucarida</taxon>
        <taxon>Euphausiacea</taxon>
        <taxon>Euphausiidae</taxon>
        <taxon>Meganyctiphanes</taxon>
    </lineage>
</organism>
<feature type="domain" description="Chitin-binding type-2" evidence="3">
    <location>
        <begin position="256"/>
        <end position="304"/>
    </location>
</feature>
<keyword evidence="2" id="KW-0472">Membrane</keyword>
<dbReference type="Proteomes" id="UP001497623">
    <property type="component" value="Unassembled WGS sequence"/>
</dbReference>
<dbReference type="InterPro" id="IPR002557">
    <property type="entry name" value="Chitin-bd_dom"/>
</dbReference>
<evidence type="ECO:0000313" key="4">
    <source>
        <dbReference type="EMBL" id="CAL4067187.1"/>
    </source>
</evidence>
<feature type="non-terminal residue" evidence="4">
    <location>
        <position position="1"/>
    </location>
</feature>
<feature type="region of interest" description="Disordered" evidence="1">
    <location>
        <begin position="98"/>
        <end position="119"/>
    </location>
</feature>
<dbReference type="PRINTS" id="PR01217">
    <property type="entry name" value="PRICHEXTENSN"/>
</dbReference>
<evidence type="ECO:0000256" key="2">
    <source>
        <dbReference type="SAM" id="Phobius"/>
    </source>
</evidence>
<dbReference type="AlphaFoldDB" id="A0AAV2Q162"/>
<name>A0AAV2Q162_MEGNR</name>
<evidence type="ECO:0000256" key="1">
    <source>
        <dbReference type="SAM" id="MobiDB-lite"/>
    </source>
</evidence>
<accession>A0AAV2Q162</accession>
<comment type="caution">
    <text evidence="4">The sequence shown here is derived from an EMBL/GenBank/DDBJ whole genome shotgun (WGS) entry which is preliminary data.</text>
</comment>
<sequence>VIIAPAPWRNVYCSELSSVVHNKTNRMKHLMWRVFVSAVVAAVTVVAAGEDGQEYRVKRQIYYPNFDYEDLEYQPRDHVSAANTGHLPIAPHYPADPYQSNSYKPPGPDKPHGPAYNPIDVPYQPPASVYKPTPAPYKPPVTAYKPTPAPYKPPAPAYKPTPAPYKPPAVAYKPTPSPYKPPAVAYKPTPAPYKPAPAYKPSPAPYKPPSHAYKPKPVYQEPSHHEPEHKPYKEKNSIPGVAGQDYPIYNKIPYTKFSCQDVPYRPGMYANPEAGCQVYHVCDDDRYGSQGASFLCTNGTLFNQ</sequence>
<dbReference type="GO" id="GO:0005576">
    <property type="term" value="C:extracellular region"/>
    <property type="evidence" value="ECO:0007669"/>
    <property type="project" value="InterPro"/>
</dbReference>
<feature type="transmembrane region" description="Helical" evidence="2">
    <location>
        <begin position="30"/>
        <end position="49"/>
    </location>
</feature>
<feature type="region of interest" description="Disordered" evidence="1">
    <location>
        <begin position="204"/>
        <end position="237"/>
    </location>
</feature>
<feature type="compositionally biased region" description="Basic and acidic residues" evidence="1">
    <location>
        <begin position="222"/>
        <end position="236"/>
    </location>
</feature>
<keyword evidence="2" id="KW-0812">Transmembrane</keyword>
<keyword evidence="2" id="KW-1133">Transmembrane helix</keyword>
<dbReference type="EMBL" id="CAXKWB010002561">
    <property type="protein sequence ID" value="CAL4067187.1"/>
    <property type="molecule type" value="Genomic_DNA"/>
</dbReference>
<evidence type="ECO:0000313" key="5">
    <source>
        <dbReference type="Proteomes" id="UP001497623"/>
    </source>
</evidence>
<protein>
    <recommendedName>
        <fullName evidence="3">Chitin-binding type-2 domain-containing protein</fullName>
    </recommendedName>
</protein>
<keyword evidence="5" id="KW-1185">Reference proteome</keyword>
<reference evidence="4 5" key="1">
    <citation type="submission" date="2024-05" db="EMBL/GenBank/DDBJ databases">
        <authorList>
            <person name="Wallberg A."/>
        </authorList>
    </citation>
    <scope>NUCLEOTIDE SEQUENCE [LARGE SCALE GENOMIC DNA]</scope>
</reference>
<proteinExistence type="predicted"/>
<evidence type="ECO:0000259" key="3">
    <source>
        <dbReference type="PROSITE" id="PS50940"/>
    </source>
</evidence>
<dbReference type="GO" id="GO:0008061">
    <property type="term" value="F:chitin binding"/>
    <property type="evidence" value="ECO:0007669"/>
    <property type="project" value="InterPro"/>
</dbReference>
<feature type="non-terminal residue" evidence="4">
    <location>
        <position position="304"/>
    </location>
</feature>